<sequence>MMITLLTLAILVGSLLMALGGLRMVLQDTYATLSAAAMRAHKSGELIPRASFAMLWLLIFALCYM</sequence>
<keyword evidence="3" id="KW-1185">Reference proteome</keyword>
<dbReference type="Proteomes" id="UP001241605">
    <property type="component" value="Chromosome"/>
</dbReference>
<dbReference type="EMBL" id="CP124616">
    <property type="protein sequence ID" value="WGW05338.1"/>
    <property type="molecule type" value="Genomic_DNA"/>
</dbReference>
<evidence type="ECO:0000256" key="1">
    <source>
        <dbReference type="SAM" id="Phobius"/>
    </source>
</evidence>
<accession>A0ABY8QLK4</accession>
<name>A0ABY8QLK4_9RHOB</name>
<keyword evidence="1" id="KW-0472">Membrane</keyword>
<evidence type="ECO:0000313" key="2">
    <source>
        <dbReference type="EMBL" id="WGW05338.1"/>
    </source>
</evidence>
<evidence type="ECO:0000313" key="3">
    <source>
        <dbReference type="Proteomes" id="UP001241605"/>
    </source>
</evidence>
<reference evidence="2 3" key="1">
    <citation type="submission" date="2023-05" db="EMBL/GenBank/DDBJ databases">
        <title>YMD87, complete Genome.</title>
        <authorList>
            <person name="Zhang J."/>
            <person name="Xu X."/>
        </authorList>
    </citation>
    <scope>NUCLEOTIDE SEQUENCE [LARGE SCALE GENOMIC DNA]</scope>
    <source>
        <strain evidence="2 3">YMD87</strain>
    </source>
</reference>
<keyword evidence="1" id="KW-1133">Transmembrane helix</keyword>
<organism evidence="2 3">
    <name type="scientific">Tropicibacter oceani</name>
    <dbReference type="NCBI Taxonomy" id="3058420"/>
    <lineage>
        <taxon>Bacteria</taxon>
        <taxon>Pseudomonadati</taxon>
        <taxon>Pseudomonadota</taxon>
        <taxon>Alphaproteobacteria</taxon>
        <taxon>Rhodobacterales</taxon>
        <taxon>Roseobacteraceae</taxon>
        <taxon>Tropicibacter</taxon>
    </lineage>
</organism>
<proteinExistence type="predicted"/>
<dbReference type="RefSeq" id="WP_282301962.1">
    <property type="nucleotide sequence ID" value="NZ_CP124616.1"/>
</dbReference>
<feature type="transmembrane region" description="Helical" evidence="1">
    <location>
        <begin position="46"/>
        <end position="64"/>
    </location>
</feature>
<keyword evidence="1" id="KW-0812">Transmembrane</keyword>
<protein>
    <submittedName>
        <fullName evidence="2">Uncharacterized protein</fullName>
    </submittedName>
</protein>
<gene>
    <name evidence="2" type="ORF">QF118_07265</name>
</gene>